<gene>
    <name evidence="2" type="ORF">GFSPODELE1_LOCUS5991</name>
</gene>
<dbReference type="EMBL" id="OZ037947">
    <property type="protein sequence ID" value="CAL1706679.1"/>
    <property type="molecule type" value="Genomic_DNA"/>
</dbReference>
<dbReference type="InterPro" id="IPR036047">
    <property type="entry name" value="F-box-like_dom_sf"/>
</dbReference>
<evidence type="ECO:0000259" key="1">
    <source>
        <dbReference type="Pfam" id="PF12937"/>
    </source>
</evidence>
<proteinExistence type="predicted"/>
<sequence>MAVETTDSYPREGSWISRLPNELLEKIFMHLRDATIINQSTHARDAHSWVRVCGVCRLWCEVALQCSALWSYISGYTKTADQIEMMLKRSKQSPLTVHLNSQSLAIGVELLDKHDAFQRLAVAVLRLDHESAGVEDVEMDRRRAEFDATALRDLTLNYDWPSGDWLRHPARMAPFSSGNLPKLSRLQAKAARFLHVLPFLRSTVTNLSLCLIDRPCMAQFVGALKAMPLLQALSLSFALPLLDSGYILPPYHFEYVQHLTLIDLTATCAQHLASFSFPSNLLRTFHVICRPFDCSRRQEKEQLEYLPEVASTMRKYLVEPLRTLSIRRVASTMIELCGWSSPHLPTLTSETPPVLSLTFTGCQEVDDVHLIKMLLDQFSVVNVKSLHVGNLDLPHSPREHFHVHKLPGFTLRDYDVVSSRFSRLEYLEVDPTVALGLLDALMLTYPLDQKEVMLRVPHRYEEFWEHQLRGVPDEEHQIVESRKPQLLFPNLKALAIVWVESDPLFRNEGREEFHKEFMKCGAAREIPFDVYLKILPG</sequence>
<dbReference type="SUPFAM" id="SSF81383">
    <property type="entry name" value="F-box domain"/>
    <property type="match status" value="1"/>
</dbReference>
<keyword evidence="3" id="KW-1185">Reference proteome</keyword>
<accession>A0ABP1DI88</accession>
<dbReference type="InterPro" id="IPR001810">
    <property type="entry name" value="F-box_dom"/>
</dbReference>
<dbReference type="Proteomes" id="UP001497453">
    <property type="component" value="Chromosome 4"/>
</dbReference>
<feature type="domain" description="F-box" evidence="1">
    <location>
        <begin position="16"/>
        <end position="73"/>
    </location>
</feature>
<organism evidence="2 3">
    <name type="scientific">Somion occarium</name>
    <dbReference type="NCBI Taxonomy" id="3059160"/>
    <lineage>
        <taxon>Eukaryota</taxon>
        <taxon>Fungi</taxon>
        <taxon>Dikarya</taxon>
        <taxon>Basidiomycota</taxon>
        <taxon>Agaricomycotina</taxon>
        <taxon>Agaricomycetes</taxon>
        <taxon>Polyporales</taxon>
        <taxon>Cerrenaceae</taxon>
        <taxon>Somion</taxon>
    </lineage>
</organism>
<dbReference type="Pfam" id="PF12937">
    <property type="entry name" value="F-box-like"/>
    <property type="match status" value="1"/>
</dbReference>
<reference evidence="3" key="1">
    <citation type="submission" date="2024-04" db="EMBL/GenBank/DDBJ databases">
        <authorList>
            <person name="Shaw F."/>
            <person name="Minotto A."/>
        </authorList>
    </citation>
    <scope>NUCLEOTIDE SEQUENCE [LARGE SCALE GENOMIC DNA]</scope>
</reference>
<name>A0ABP1DI88_9APHY</name>
<evidence type="ECO:0000313" key="3">
    <source>
        <dbReference type="Proteomes" id="UP001497453"/>
    </source>
</evidence>
<protein>
    <recommendedName>
        <fullName evidence="1">F-box domain-containing protein</fullName>
    </recommendedName>
</protein>
<dbReference type="Gene3D" id="1.20.1280.50">
    <property type="match status" value="1"/>
</dbReference>
<evidence type="ECO:0000313" key="2">
    <source>
        <dbReference type="EMBL" id="CAL1706679.1"/>
    </source>
</evidence>